<evidence type="ECO:0000313" key="5">
    <source>
        <dbReference type="Proteomes" id="UP000770015"/>
    </source>
</evidence>
<protein>
    <submittedName>
        <fullName evidence="4">Uncharacterized protein</fullName>
    </submittedName>
</protein>
<dbReference type="InterPro" id="IPR057081">
    <property type="entry name" value="PH_N"/>
</dbReference>
<dbReference type="Pfam" id="PF23076">
    <property type="entry name" value="PH_FT_C"/>
    <property type="match status" value="1"/>
</dbReference>
<gene>
    <name evidence="4" type="ORF">F5X68DRAFT_157395</name>
</gene>
<evidence type="ECO:0000313" key="4">
    <source>
        <dbReference type="EMBL" id="KAH6676946.1"/>
    </source>
</evidence>
<dbReference type="OrthoDB" id="5345571at2759"/>
<feature type="domain" description="PH" evidence="2">
    <location>
        <begin position="238"/>
        <end position="354"/>
    </location>
</feature>
<accession>A0A9P8V6G1</accession>
<dbReference type="Proteomes" id="UP000770015">
    <property type="component" value="Unassembled WGS sequence"/>
</dbReference>
<evidence type="ECO:0000256" key="1">
    <source>
        <dbReference type="SAM" id="MobiDB-lite"/>
    </source>
</evidence>
<dbReference type="Pfam" id="PF23074">
    <property type="entry name" value="PH_FT_N"/>
    <property type="match status" value="1"/>
</dbReference>
<proteinExistence type="predicted"/>
<sequence>MSSPFEIDYVDRIDSHLLQGCCREAERADIVASNLDGLRASLAETFHVHMTALIEEMRTTARILRDIADRSHVHHARVGVLLNYLNVVLPCLQRSLRDITGYYEDKTLSREIRWRKMYNRMTEEVGGLQLPQRFSLYNSFLALLRHMLTRSPNFDLNALEAVRTRIMQLREARGIRPPSAQIGPLVRPETIASLIPMQQDPNVHWAENIFSIPLSSRTPLKSHQKSVSWGPHVPWGSQLSIPKECKILFRRLFDDDRLSLMVYLNLVNQVPYLLIRTFYVGNFWFSLNGAHELRILREGNTLQLRRWSQSEQQAKPWASLCFKTWEEMVLFHCCFVSLKARNALTVRLNPEEQFLTDERRIFQGQIIDDGYRHTLSVFRDHESRGLRLHAAVAEGDLRRTPVWTAFITHQSASPSWLHVQSRHRIWLRDVQLYVFDQDYRQASQRRRQGGGAFELQFVTAEMASKFRDIFHSPVKRSRSRHKEDKKSGKAKAVPKMRIEEAPQVGEVETPGDEEEDRKLEGLGVRRVRTPAPRSVTIEEVEDED</sequence>
<evidence type="ECO:0000259" key="3">
    <source>
        <dbReference type="Pfam" id="PF23076"/>
    </source>
</evidence>
<dbReference type="AlphaFoldDB" id="A0A9P8V6G1"/>
<feature type="domain" description="PH" evidence="3">
    <location>
        <begin position="360"/>
        <end position="472"/>
    </location>
</feature>
<name>A0A9P8V6G1_9PEZI</name>
<feature type="region of interest" description="Disordered" evidence="1">
    <location>
        <begin position="472"/>
        <end position="523"/>
    </location>
</feature>
<comment type="caution">
    <text evidence="4">The sequence shown here is derived from an EMBL/GenBank/DDBJ whole genome shotgun (WGS) entry which is preliminary data.</text>
</comment>
<dbReference type="EMBL" id="JAGSXJ010000023">
    <property type="protein sequence ID" value="KAH6676946.1"/>
    <property type="molecule type" value="Genomic_DNA"/>
</dbReference>
<evidence type="ECO:0000259" key="2">
    <source>
        <dbReference type="Pfam" id="PF23074"/>
    </source>
</evidence>
<dbReference type="InterPro" id="IPR057082">
    <property type="entry name" value="PH_C"/>
</dbReference>
<organism evidence="4 5">
    <name type="scientific">Plectosphaerella plurivora</name>
    <dbReference type="NCBI Taxonomy" id="936078"/>
    <lineage>
        <taxon>Eukaryota</taxon>
        <taxon>Fungi</taxon>
        <taxon>Dikarya</taxon>
        <taxon>Ascomycota</taxon>
        <taxon>Pezizomycotina</taxon>
        <taxon>Sordariomycetes</taxon>
        <taxon>Hypocreomycetidae</taxon>
        <taxon>Glomerellales</taxon>
        <taxon>Plectosphaerellaceae</taxon>
        <taxon>Plectosphaerella</taxon>
    </lineage>
</organism>
<keyword evidence="5" id="KW-1185">Reference proteome</keyword>
<reference evidence="4" key="1">
    <citation type="journal article" date="2021" name="Nat. Commun.">
        <title>Genetic determinants of endophytism in the Arabidopsis root mycobiome.</title>
        <authorList>
            <person name="Mesny F."/>
            <person name="Miyauchi S."/>
            <person name="Thiergart T."/>
            <person name="Pickel B."/>
            <person name="Atanasova L."/>
            <person name="Karlsson M."/>
            <person name="Huettel B."/>
            <person name="Barry K.W."/>
            <person name="Haridas S."/>
            <person name="Chen C."/>
            <person name="Bauer D."/>
            <person name="Andreopoulos W."/>
            <person name="Pangilinan J."/>
            <person name="LaButti K."/>
            <person name="Riley R."/>
            <person name="Lipzen A."/>
            <person name="Clum A."/>
            <person name="Drula E."/>
            <person name="Henrissat B."/>
            <person name="Kohler A."/>
            <person name="Grigoriev I.V."/>
            <person name="Martin F.M."/>
            <person name="Hacquard S."/>
        </authorList>
    </citation>
    <scope>NUCLEOTIDE SEQUENCE</scope>
    <source>
        <strain evidence="4">MPI-SDFR-AT-0117</strain>
    </source>
</reference>